<proteinExistence type="predicted"/>
<organism evidence="8">
    <name type="scientific">Vibrio scophthalmi</name>
    <dbReference type="NCBI Taxonomy" id="45658"/>
    <lineage>
        <taxon>Bacteria</taxon>
        <taxon>Pseudomonadati</taxon>
        <taxon>Pseudomonadota</taxon>
        <taxon>Gammaproteobacteria</taxon>
        <taxon>Vibrionales</taxon>
        <taxon>Vibrionaceae</taxon>
        <taxon>Vibrio</taxon>
    </lineage>
</organism>
<dbReference type="InterPro" id="IPR027417">
    <property type="entry name" value="P-loop_NTPase"/>
</dbReference>
<dbReference type="PROSITE" id="PS50943">
    <property type="entry name" value="HTH_CROC1"/>
    <property type="match status" value="1"/>
</dbReference>
<dbReference type="GO" id="GO:0008053">
    <property type="term" value="P:mitochondrial fusion"/>
    <property type="evidence" value="ECO:0007669"/>
    <property type="project" value="TreeGrafter"/>
</dbReference>
<dbReference type="AlphaFoldDB" id="A0A024HV77"/>
<evidence type="ECO:0000313" key="8">
    <source>
        <dbReference type="EMBL" id="CDK41215.1"/>
    </source>
</evidence>
<feature type="transmembrane region" description="Helical" evidence="6">
    <location>
        <begin position="601"/>
        <end position="621"/>
    </location>
</feature>
<accession>A0A024HV77</accession>
<sequence>MTRNRVLSAFLINARKRANLSQKIAAERCSLVTSQKMVSRIEAAPYDFSLDVLTDFVMAIGANKTEFGRLVTAPIKLLDRGNLKVNNDLKLESQALQTSIDSIITQLNTLDANVRPNELLDKMKAARNDISTTFDSGILAVMGPSDSGKSHLINLLMCQEIAPEGFQPMTAASTLFIHKDKKPSYLANKDNVIVFKFMNENEETFNLSRLEGDHDSFVIGKGTYKILEKYGARDENDEILYPETYLAVVYVDAPVLKRISLLDTPGQLIDPEYKKDNSQTIDSLDVRKAYEAMGLADAILFTSSMTKFLRDGEPEFYSKILRAPGNVPLDSQSPIKNITILATQAFGVKSIDEFNRKTAKRAAISFNKEMEHLLYESWQTEVEELVLPKAEDWAERMLPFWDDNTEFMAAFTSRFDELVENTTTTLAQRRLNRLRILKRQLVLFVDQELIKLQAKLCTNEERIKEVKEQDARFHREVTGVLEKFHQLRVSIKDYEADVLSQADIILQSLQSEDFIMGFIEDRFDDKDSAKKGISDAIGQYLETKMKRIVGISSKSFAQKVEVLVNEFSALVPSGIAQLEGINLNDFNQKSITAVGFDGQSAFIGGLSGIASFGAMGAYVATISSNLGAYLLVGKAAGVLTTLGITGSVSTLPWLVGLTGGPVVWGAMIAAGVGFLVYKLFSNWKKSMAKSTVKGIKESNIEQEVKDQLKHYWSDTAKGFDAALNGLKTEASKHIESLYADAEKTYDATEITQAIDSIKTVQSIING</sequence>
<dbReference type="Gene3D" id="3.40.50.300">
    <property type="entry name" value="P-loop containing nucleotide triphosphate hydrolases"/>
    <property type="match status" value="1"/>
</dbReference>
<dbReference type="GO" id="GO:0016020">
    <property type="term" value="C:membrane"/>
    <property type="evidence" value="ECO:0007669"/>
    <property type="project" value="UniProtKB-SubCell"/>
</dbReference>
<reference evidence="8" key="1">
    <citation type="submission" date="2013-11" db="EMBL/GenBank/DDBJ databases">
        <title>Unveiling the pan-genome of the SXT/R391 family of ICEs: Molecular characterization of new variable regions of SXT/R391-like ICEs detected in genomes of Pseudoalteromonas sp. and Vibrio scophthalmi.</title>
        <authorList>
            <person name="Rodriguez-Blanco A."/>
            <person name="Lemos M."/>
            <person name="Osorio C.R."/>
        </authorList>
    </citation>
    <scope>NUCLEOTIDE SEQUENCE</scope>
    <source>
        <strain evidence="8">YF7</strain>
    </source>
</reference>
<dbReference type="Pfam" id="PF00350">
    <property type="entry name" value="Dynamin_N"/>
    <property type="match status" value="1"/>
</dbReference>
<name>A0A024HV77_9VIBR</name>
<evidence type="ECO:0000256" key="1">
    <source>
        <dbReference type="ARBA" id="ARBA00004370"/>
    </source>
</evidence>
<protein>
    <recommendedName>
        <fullName evidence="7">HTH cro/C1-type domain-containing protein</fullName>
    </recommendedName>
</protein>
<evidence type="ECO:0000256" key="5">
    <source>
        <dbReference type="ARBA" id="ARBA00023136"/>
    </source>
</evidence>
<evidence type="ECO:0000256" key="6">
    <source>
        <dbReference type="SAM" id="Phobius"/>
    </source>
</evidence>
<evidence type="ECO:0000256" key="4">
    <source>
        <dbReference type="ARBA" id="ARBA00023134"/>
    </source>
</evidence>
<evidence type="ECO:0000256" key="2">
    <source>
        <dbReference type="ARBA" id="ARBA00022741"/>
    </source>
</evidence>
<dbReference type="InterPro" id="IPR027094">
    <property type="entry name" value="Mitofusin_fam"/>
</dbReference>
<dbReference type="GO" id="GO:0003677">
    <property type="term" value="F:DNA binding"/>
    <property type="evidence" value="ECO:0007669"/>
    <property type="project" value="InterPro"/>
</dbReference>
<dbReference type="GO" id="GO:0005525">
    <property type="term" value="F:GTP binding"/>
    <property type="evidence" value="ECO:0007669"/>
    <property type="project" value="UniProtKB-KW"/>
</dbReference>
<keyword evidence="4" id="KW-0342">GTP-binding</keyword>
<dbReference type="PANTHER" id="PTHR10465">
    <property type="entry name" value="TRANSMEMBRANE GTPASE FZO1"/>
    <property type="match status" value="1"/>
</dbReference>
<dbReference type="SUPFAM" id="SSF52540">
    <property type="entry name" value="P-loop containing nucleoside triphosphate hydrolases"/>
    <property type="match status" value="1"/>
</dbReference>
<keyword evidence="2" id="KW-0547">Nucleotide-binding</keyword>
<dbReference type="PANTHER" id="PTHR10465:SF0">
    <property type="entry name" value="SARCALUMENIN"/>
    <property type="match status" value="1"/>
</dbReference>
<keyword evidence="3" id="KW-0378">Hydrolase</keyword>
<keyword evidence="6" id="KW-1133">Transmembrane helix</keyword>
<evidence type="ECO:0000256" key="3">
    <source>
        <dbReference type="ARBA" id="ARBA00022801"/>
    </source>
</evidence>
<dbReference type="SUPFAM" id="SSF47413">
    <property type="entry name" value="lambda repressor-like DNA-binding domains"/>
    <property type="match status" value="1"/>
</dbReference>
<keyword evidence="5 6" id="KW-0472">Membrane</keyword>
<dbReference type="InterPro" id="IPR010982">
    <property type="entry name" value="Lambda_DNA-bd_dom_sf"/>
</dbReference>
<comment type="subcellular location">
    <subcellularLocation>
        <location evidence="1">Membrane</location>
    </subcellularLocation>
</comment>
<dbReference type="InterPro" id="IPR001387">
    <property type="entry name" value="Cro/C1-type_HTH"/>
</dbReference>
<dbReference type="CDD" id="cd00093">
    <property type="entry name" value="HTH_XRE"/>
    <property type="match status" value="1"/>
</dbReference>
<dbReference type="GO" id="GO:0003924">
    <property type="term" value="F:GTPase activity"/>
    <property type="evidence" value="ECO:0007669"/>
    <property type="project" value="InterPro"/>
</dbReference>
<dbReference type="InterPro" id="IPR045063">
    <property type="entry name" value="Dynamin_N"/>
</dbReference>
<keyword evidence="6" id="KW-0812">Transmembrane</keyword>
<dbReference type="EMBL" id="HG794400">
    <property type="protein sequence ID" value="CDK41215.1"/>
    <property type="molecule type" value="Genomic_DNA"/>
</dbReference>
<evidence type="ECO:0000259" key="7">
    <source>
        <dbReference type="PROSITE" id="PS50943"/>
    </source>
</evidence>
<gene>
    <name evidence="8" type="primary">vscspa3-5</name>
</gene>
<feature type="domain" description="HTH cro/C1-type" evidence="7">
    <location>
        <begin position="11"/>
        <end position="67"/>
    </location>
</feature>
<feature type="transmembrane region" description="Helical" evidence="6">
    <location>
        <begin position="628"/>
        <end position="655"/>
    </location>
</feature>
<feature type="transmembrane region" description="Helical" evidence="6">
    <location>
        <begin position="661"/>
        <end position="680"/>
    </location>
</feature>